<comment type="caution">
    <text evidence="1">The sequence shown here is derived from an EMBL/GenBank/DDBJ whole genome shotgun (WGS) entry which is preliminary data.</text>
</comment>
<dbReference type="RefSeq" id="WP_284573098.1">
    <property type="nucleotide sequence ID" value="NZ_JASNUA010000026.1"/>
</dbReference>
<evidence type="ECO:0000313" key="1">
    <source>
        <dbReference type="EMBL" id="MDK4326127.1"/>
    </source>
</evidence>
<proteinExistence type="predicted"/>
<accession>A0AAP4BTF7</accession>
<sequence>MVFPLPFEVTRIRRIHTKRVDSLGNDVVVDDSDERLVRVAGWAVRSADEPKLAGHDRRTVDVELFAPVGEFVHSDAVELPGRSQRFEVIGDPENYEHNPFGFSPGLEVVNLGVIE</sequence>
<evidence type="ECO:0008006" key="3">
    <source>
        <dbReference type="Google" id="ProtNLM"/>
    </source>
</evidence>
<dbReference type="AlphaFoldDB" id="A0AAP4BTF7"/>
<dbReference type="Proteomes" id="UP001226160">
    <property type="component" value="Unassembled WGS sequence"/>
</dbReference>
<name>A0AAP4BTF7_9CORY</name>
<reference evidence="1" key="1">
    <citation type="submission" date="2023-05" db="EMBL/GenBank/DDBJ databases">
        <title>Metabolic capabilities are highly conserved among human nasal-associated Corynebacterium species in pangenomic analyses.</title>
        <authorList>
            <person name="Tran T.H."/>
            <person name="Roberts A.Q."/>
            <person name="Escapa I.F."/>
            <person name="Gao W."/>
            <person name="Conlan S."/>
            <person name="Kong H."/>
            <person name="Segre J.A."/>
            <person name="Kelly M.S."/>
            <person name="Lemon K.P."/>
        </authorList>
    </citation>
    <scope>NUCLEOTIDE SEQUENCE</scope>
    <source>
        <strain evidence="1">KPL2654</strain>
    </source>
</reference>
<protein>
    <recommendedName>
        <fullName evidence="3">Head-to-tail stopper</fullName>
    </recommendedName>
</protein>
<gene>
    <name evidence="1" type="ORF">QPX54_06320</name>
</gene>
<evidence type="ECO:0000313" key="2">
    <source>
        <dbReference type="Proteomes" id="UP001226160"/>
    </source>
</evidence>
<organism evidence="1 2">
    <name type="scientific">Corynebacterium propinquum</name>
    <dbReference type="NCBI Taxonomy" id="43769"/>
    <lineage>
        <taxon>Bacteria</taxon>
        <taxon>Bacillati</taxon>
        <taxon>Actinomycetota</taxon>
        <taxon>Actinomycetes</taxon>
        <taxon>Mycobacteriales</taxon>
        <taxon>Corynebacteriaceae</taxon>
        <taxon>Corynebacterium</taxon>
    </lineage>
</organism>
<dbReference type="EMBL" id="JASNVP010000005">
    <property type="protein sequence ID" value="MDK4326127.1"/>
    <property type="molecule type" value="Genomic_DNA"/>
</dbReference>